<dbReference type="Proteomes" id="UP000663874">
    <property type="component" value="Unassembled WGS sequence"/>
</dbReference>
<dbReference type="InterPro" id="IPR011993">
    <property type="entry name" value="PH-like_dom_sf"/>
</dbReference>
<dbReference type="Pfam" id="PF00169">
    <property type="entry name" value="PH"/>
    <property type="match status" value="1"/>
</dbReference>
<dbReference type="InterPro" id="IPR000306">
    <property type="entry name" value="Znf_FYVE"/>
</dbReference>
<dbReference type="PANTHER" id="PTHR46280:SF3">
    <property type="entry name" value="PLECKSTRIN HOMOLOGY DOMAIN-CONTAINING FAMILY F MEMBER 1 HOMOLOG"/>
    <property type="match status" value="1"/>
</dbReference>
<dbReference type="SMART" id="SM00233">
    <property type="entry name" value="PH"/>
    <property type="match status" value="1"/>
</dbReference>
<dbReference type="SUPFAM" id="SSF57903">
    <property type="entry name" value="FYVE/PHD zinc finger"/>
    <property type="match status" value="1"/>
</dbReference>
<sequence>MSSNNLARASSIKEDGLAQLSRSAENSRRIKNVQDKFVNSQPLMKEGRALVGEGILMKVCRKKPKQRAFFLFNDILVYGRVVINGRKYSHQKIIPLNEIQINTLNGSEENPYSWLICSPKKSFIVRANSDRERQEWLTHLDRCVQYACGGHTTQHNPVAAHWVPDDKSDTCMHCHISKFSTYNRKHHCRNCGHIVCEGCSKKRFLLPHLDSKRVRVCDSCYLKLNTNNIDDTRPSQHDSSDSDGEENHANYSPIPVCILSNTFFCTYFLVIFALGYILSKH</sequence>
<organism evidence="8 10">
    <name type="scientific">Rotaria sordida</name>
    <dbReference type="NCBI Taxonomy" id="392033"/>
    <lineage>
        <taxon>Eukaryota</taxon>
        <taxon>Metazoa</taxon>
        <taxon>Spiralia</taxon>
        <taxon>Gnathifera</taxon>
        <taxon>Rotifera</taxon>
        <taxon>Eurotatoria</taxon>
        <taxon>Bdelloidea</taxon>
        <taxon>Philodinida</taxon>
        <taxon>Philodinidae</taxon>
        <taxon>Rotaria</taxon>
    </lineage>
</organism>
<keyword evidence="5" id="KW-0472">Membrane</keyword>
<dbReference type="EMBL" id="CAJOBE010000119">
    <property type="protein sequence ID" value="CAF3573604.1"/>
    <property type="molecule type" value="Genomic_DNA"/>
</dbReference>
<dbReference type="InterPro" id="IPR037871">
    <property type="entry name" value="PH_Phafin"/>
</dbReference>
<dbReference type="SUPFAM" id="SSF50729">
    <property type="entry name" value="PH domain-like"/>
    <property type="match status" value="1"/>
</dbReference>
<evidence type="ECO:0000256" key="1">
    <source>
        <dbReference type="ARBA" id="ARBA00022723"/>
    </source>
</evidence>
<dbReference type="PANTHER" id="PTHR46280">
    <property type="entry name" value="PLECKSTRIN HOMOLOGY DOMAIN-CONTAINING FAMILY F MEMBER 2-RELATED"/>
    <property type="match status" value="1"/>
</dbReference>
<name>A0A818LKF7_9BILA</name>
<evidence type="ECO:0000256" key="3">
    <source>
        <dbReference type="ARBA" id="ARBA00022833"/>
    </source>
</evidence>
<dbReference type="GO" id="GO:0035091">
    <property type="term" value="F:phosphatidylinositol binding"/>
    <property type="evidence" value="ECO:0007669"/>
    <property type="project" value="TreeGrafter"/>
</dbReference>
<evidence type="ECO:0000256" key="5">
    <source>
        <dbReference type="SAM" id="Phobius"/>
    </source>
</evidence>
<dbReference type="Gene3D" id="2.30.29.30">
    <property type="entry name" value="Pleckstrin-homology domain (PH domain)/Phosphotyrosine-binding domain (PTB)"/>
    <property type="match status" value="1"/>
</dbReference>
<dbReference type="GO" id="GO:0008333">
    <property type="term" value="P:endosome to lysosome transport"/>
    <property type="evidence" value="ECO:0007669"/>
    <property type="project" value="TreeGrafter"/>
</dbReference>
<dbReference type="SMART" id="SM00064">
    <property type="entry name" value="FYVE"/>
    <property type="match status" value="1"/>
</dbReference>
<evidence type="ECO:0000259" key="6">
    <source>
        <dbReference type="PROSITE" id="PS50003"/>
    </source>
</evidence>
<keyword evidence="1" id="KW-0479">Metal-binding</keyword>
<keyword evidence="2 4" id="KW-0863">Zinc-finger</keyword>
<feature type="domain" description="PH" evidence="6">
    <location>
        <begin position="49"/>
        <end position="145"/>
    </location>
</feature>
<feature type="domain" description="FYVE-type" evidence="7">
    <location>
        <begin position="165"/>
        <end position="225"/>
    </location>
</feature>
<protein>
    <submittedName>
        <fullName evidence="8">Uncharacterized protein</fullName>
    </submittedName>
</protein>
<proteinExistence type="predicted"/>
<keyword evidence="5" id="KW-1133">Transmembrane helix</keyword>
<dbReference type="CDD" id="cd01218">
    <property type="entry name" value="PH_Phafin2-like"/>
    <property type="match status" value="1"/>
</dbReference>
<dbReference type="GO" id="GO:0007032">
    <property type="term" value="P:endosome organization"/>
    <property type="evidence" value="ECO:0007669"/>
    <property type="project" value="TreeGrafter"/>
</dbReference>
<keyword evidence="3" id="KW-0862">Zinc</keyword>
<dbReference type="PROSITE" id="PS50178">
    <property type="entry name" value="ZF_FYVE"/>
    <property type="match status" value="1"/>
</dbReference>
<dbReference type="Gene3D" id="3.30.40.10">
    <property type="entry name" value="Zinc/RING finger domain, C3HC4 (zinc finger)"/>
    <property type="match status" value="1"/>
</dbReference>
<dbReference type="PROSITE" id="PS50003">
    <property type="entry name" value="PH_DOMAIN"/>
    <property type="match status" value="1"/>
</dbReference>
<dbReference type="InterPro" id="IPR013083">
    <property type="entry name" value="Znf_RING/FYVE/PHD"/>
</dbReference>
<accession>A0A818LKF7</accession>
<dbReference type="InterPro" id="IPR001849">
    <property type="entry name" value="PH_domain"/>
</dbReference>
<feature type="transmembrane region" description="Helical" evidence="5">
    <location>
        <begin position="258"/>
        <end position="278"/>
    </location>
</feature>
<evidence type="ECO:0000259" key="7">
    <source>
        <dbReference type="PROSITE" id="PS50178"/>
    </source>
</evidence>
<keyword evidence="5" id="KW-0812">Transmembrane</keyword>
<evidence type="ECO:0000313" key="10">
    <source>
        <dbReference type="Proteomes" id="UP000663874"/>
    </source>
</evidence>
<dbReference type="GO" id="GO:0005769">
    <property type="term" value="C:early endosome"/>
    <property type="evidence" value="ECO:0007669"/>
    <property type="project" value="TreeGrafter"/>
</dbReference>
<dbReference type="AlphaFoldDB" id="A0A818LKF7"/>
<reference evidence="8" key="1">
    <citation type="submission" date="2021-02" db="EMBL/GenBank/DDBJ databases">
        <authorList>
            <person name="Nowell W R."/>
        </authorList>
    </citation>
    <scope>NUCLEOTIDE SEQUENCE</scope>
</reference>
<evidence type="ECO:0000313" key="8">
    <source>
        <dbReference type="EMBL" id="CAF3573604.1"/>
    </source>
</evidence>
<gene>
    <name evidence="8" type="ORF">FNK824_LOCUS2072</name>
    <name evidence="9" type="ORF">JBS370_LOCUS6590</name>
</gene>
<dbReference type="EMBL" id="CAJOBD010000368">
    <property type="protein sequence ID" value="CAF3655337.1"/>
    <property type="molecule type" value="Genomic_DNA"/>
</dbReference>
<dbReference type="Pfam" id="PF01363">
    <property type="entry name" value="FYVE"/>
    <property type="match status" value="1"/>
</dbReference>
<evidence type="ECO:0000256" key="4">
    <source>
        <dbReference type="PROSITE-ProRule" id="PRU00091"/>
    </source>
</evidence>
<dbReference type="InterPro" id="IPR017455">
    <property type="entry name" value="Znf_FYVE-rel"/>
</dbReference>
<comment type="caution">
    <text evidence="8">The sequence shown here is derived from an EMBL/GenBank/DDBJ whole genome shotgun (WGS) entry which is preliminary data.</text>
</comment>
<dbReference type="InterPro" id="IPR051765">
    <property type="entry name" value="PH_domain-containing_F"/>
</dbReference>
<dbReference type="GO" id="GO:0008270">
    <property type="term" value="F:zinc ion binding"/>
    <property type="evidence" value="ECO:0007669"/>
    <property type="project" value="UniProtKB-KW"/>
</dbReference>
<dbReference type="InterPro" id="IPR011011">
    <property type="entry name" value="Znf_FYVE_PHD"/>
</dbReference>
<dbReference type="Proteomes" id="UP000663836">
    <property type="component" value="Unassembled WGS sequence"/>
</dbReference>
<evidence type="ECO:0000256" key="2">
    <source>
        <dbReference type="ARBA" id="ARBA00022771"/>
    </source>
</evidence>
<evidence type="ECO:0000313" key="9">
    <source>
        <dbReference type="EMBL" id="CAF3655337.1"/>
    </source>
</evidence>